<feature type="compositionally biased region" description="Polar residues" evidence="1">
    <location>
        <begin position="52"/>
        <end position="71"/>
    </location>
</feature>
<gene>
    <name evidence="2" type="ORF">PIB30_105683</name>
</gene>
<sequence>IIEKERERMLLLQATKHRLDSRPYTMSLTSTRCFPQEGSFRNSSFKRMRMSLPQSDTKSTIESGKSSQSPSKRLAILWSKNSMQMLGSRTKLKENSPLTFQV</sequence>
<organism evidence="2 3">
    <name type="scientific">Stylosanthes scabra</name>
    <dbReference type="NCBI Taxonomy" id="79078"/>
    <lineage>
        <taxon>Eukaryota</taxon>
        <taxon>Viridiplantae</taxon>
        <taxon>Streptophyta</taxon>
        <taxon>Embryophyta</taxon>
        <taxon>Tracheophyta</taxon>
        <taxon>Spermatophyta</taxon>
        <taxon>Magnoliopsida</taxon>
        <taxon>eudicotyledons</taxon>
        <taxon>Gunneridae</taxon>
        <taxon>Pentapetalae</taxon>
        <taxon>rosids</taxon>
        <taxon>fabids</taxon>
        <taxon>Fabales</taxon>
        <taxon>Fabaceae</taxon>
        <taxon>Papilionoideae</taxon>
        <taxon>50 kb inversion clade</taxon>
        <taxon>dalbergioids sensu lato</taxon>
        <taxon>Dalbergieae</taxon>
        <taxon>Pterocarpus clade</taxon>
        <taxon>Stylosanthes</taxon>
    </lineage>
</organism>
<reference evidence="2 3" key="1">
    <citation type="journal article" date="2023" name="Plants (Basel)">
        <title>Bridging the Gap: Combining Genomics and Transcriptomics Approaches to Understand Stylosanthes scabra, an Orphan Legume from the Brazilian Caatinga.</title>
        <authorList>
            <person name="Ferreira-Neto J.R.C."/>
            <person name="da Silva M.D."/>
            <person name="Binneck E."/>
            <person name="de Melo N.F."/>
            <person name="da Silva R.H."/>
            <person name="de Melo A.L.T.M."/>
            <person name="Pandolfi V."/>
            <person name="Bustamante F.O."/>
            <person name="Brasileiro-Vidal A.C."/>
            <person name="Benko-Iseppon A.M."/>
        </authorList>
    </citation>
    <scope>NUCLEOTIDE SEQUENCE [LARGE SCALE GENOMIC DNA]</scope>
    <source>
        <tissue evidence="2">Leaves</tissue>
    </source>
</reference>
<comment type="caution">
    <text evidence="2">The sequence shown here is derived from an EMBL/GenBank/DDBJ whole genome shotgun (WGS) entry which is preliminary data.</text>
</comment>
<name>A0ABU6XVK4_9FABA</name>
<dbReference type="EMBL" id="JASCZI010215401">
    <property type="protein sequence ID" value="MED6202457.1"/>
    <property type="molecule type" value="Genomic_DNA"/>
</dbReference>
<evidence type="ECO:0000313" key="2">
    <source>
        <dbReference type="EMBL" id="MED6202457.1"/>
    </source>
</evidence>
<dbReference type="Proteomes" id="UP001341840">
    <property type="component" value="Unassembled WGS sequence"/>
</dbReference>
<protein>
    <submittedName>
        <fullName evidence="2">Uncharacterized protein</fullName>
    </submittedName>
</protein>
<evidence type="ECO:0000256" key="1">
    <source>
        <dbReference type="SAM" id="MobiDB-lite"/>
    </source>
</evidence>
<feature type="region of interest" description="Disordered" evidence="1">
    <location>
        <begin position="50"/>
        <end position="72"/>
    </location>
</feature>
<feature type="non-terminal residue" evidence="2">
    <location>
        <position position="1"/>
    </location>
</feature>
<proteinExistence type="predicted"/>
<keyword evidence="3" id="KW-1185">Reference proteome</keyword>
<evidence type="ECO:0000313" key="3">
    <source>
        <dbReference type="Proteomes" id="UP001341840"/>
    </source>
</evidence>
<accession>A0ABU6XVK4</accession>